<keyword evidence="2" id="KW-1185">Reference proteome</keyword>
<organism evidence="1 2">
    <name type="scientific">Varunaivibrio sulfuroxidans</name>
    <dbReference type="NCBI Taxonomy" id="1773489"/>
    <lineage>
        <taxon>Bacteria</taxon>
        <taxon>Pseudomonadati</taxon>
        <taxon>Pseudomonadota</taxon>
        <taxon>Alphaproteobacteria</taxon>
        <taxon>Rhodospirillales</taxon>
        <taxon>Magnetovibrionaceae</taxon>
        <taxon>Varunaivibrio</taxon>
    </lineage>
</organism>
<evidence type="ECO:0008006" key="3">
    <source>
        <dbReference type="Google" id="ProtNLM"/>
    </source>
</evidence>
<comment type="caution">
    <text evidence="1">The sequence shown here is derived from an EMBL/GenBank/DDBJ whole genome shotgun (WGS) entry which is preliminary data.</text>
</comment>
<dbReference type="EMBL" id="SLZW01000002">
    <property type="protein sequence ID" value="TCS64321.1"/>
    <property type="molecule type" value="Genomic_DNA"/>
</dbReference>
<evidence type="ECO:0000313" key="1">
    <source>
        <dbReference type="EMBL" id="TCS64321.1"/>
    </source>
</evidence>
<accession>A0A4V2UP97</accession>
<dbReference type="OrthoDB" id="5401764at2"/>
<name>A0A4V2UP97_9PROT</name>
<dbReference type="AlphaFoldDB" id="A0A4V2UP97"/>
<protein>
    <recommendedName>
        <fullName evidence="3">AsmA-like protein</fullName>
    </recommendedName>
</protein>
<dbReference type="RefSeq" id="WP_132938265.1">
    <property type="nucleotide sequence ID" value="NZ_CP119676.1"/>
</dbReference>
<sequence>MKKILIVVGILAVLVGGGVAYLYSSLDEIITATVQKVGSRMMLVDVTLKKTKLSLTSGRGEMDGLKVGNPQGYNTNYAASLGKVVLEVDVNTVIKNPTIIHGVFVEKPEVTYEIGGNGSNITAIQKNVEGSLSRLGIGGTGTGTTSGQKPPKKFIIENLIIRDGVVRVSATMFQGKTLDVPLPKIHLRDIGRKKGGLTSNEIVLEVVNAMTKAATEAAMSTDLSKLGLDMTTIDNLKTQVKGLLGTSGGAKAVIDQKLGAAKKIIEQTTGGSTPIENAPQEIQKKLGGAQDQLKNLFGN</sequence>
<evidence type="ECO:0000313" key="2">
    <source>
        <dbReference type="Proteomes" id="UP000295304"/>
    </source>
</evidence>
<gene>
    <name evidence="1" type="ORF">EDD55_102364</name>
</gene>
<dbReference type="Proteomes" id="UP000295304">
    <property type="component" value="Unassembled WGS sequence"/>
</dbReference>
<proteinExistence type="predicted"/>
<reference evidence="1 2" key="1">
    <citation type="submission" date="2019-03" db="EMBL/GenBank/DDBJ databases">
        <title>Genomic Encyclopedia of Type Strains, Phase IV (KMG-IV): sequencing the most valuable type-strain genomes for metagenomic binning, comparative biology and taxonomic classification.</title>
        <authorList>
            <person name="Goeker M."/>
        </authorList>
    </citation>
    <scope>NUCLEOTIDE SEQUENCE [LARGE SCALE GENOMIC DNA]</scope>
    <source>
        <strain evidence="1 2">DSM 101688</strain>
    </source>
</reference>